<evidence type="ECO:0000259" key="4">
    <source>
        <dbReference type="SMART" id="SM00653"/>
    </source>
</evidence>
<dbReference type="InterPro" id="IPR045196">
    <property type="entry name" value="IF2/IF5"/>
</dbReference>
<dbReference type="InterPro" id="IPR002735">
    <property type="entry name" value="Transl_init_fac_IF2/IF5_dom"/>
</dbReference>
<keyword evidence="6" id="KW-1185">Reference proteome</keyword>
<dbReference type="EMBL" id="JAPFFF010000009">
    <property type="protein sequence ID" value="KAK8882068.1"/>
    <property type="molecule type" value="Genomic_DNA"/>
</dbReference>
<dbReference type="SUPFAM" id="SSF100966">
    <property type="entry name" value="Translation initiation factor 2 beta, aIF2beta, N-terminal domain"/>
    <property type="match status" value="1"/>
</dbReference>
<dbReference type="InterPro" id="IPR016189">
    <property type="entry name" value="Transl_init_fac_IF2/IF5_N"/>
</dbReference>
<dbReference type="InterPro" id="IPR016190">
    <property type="entry name" value="Transl_init_fac_IF2/IF5_Zn-bd"/>
</dbReference>
<dbReference type="Gene3D" id="3.30.30.170">
    <property type="match status" value="1"/>
</dbReference>
<dbReference type="PANTHER" id="PTHR23001:SF3">
    <property type="entry name" value="EUKARYOTIC TRANSLATION INITIATION FACTOR 2 SUBUNIT 2"/>
    <property type="match status" value="1"/>
</dbReference>
<protein>
    <submittedName>
        <fullName evidence="5">Eukaryotic translation initiation factor 2</fullName>
    </submittedName>
</protein>
<evidence type="ECO:0000256" key="3">
    <source>
        <dbReference type="ARBA" id="ARBA00022917"/>
    </source>
</evidence>
<evidence type="ECO:0000313" key="6">
    <source>
        <dbReference type="Proteomes" id="UP001470230"/>
    </source>
</evidence>
<dbReference type="Pfam" id="PF01873">
    <property type="entry name" value="eIF-5_eIF-2B"/>
    <property type="match status" value="1"/>
</dbReference>
<dbReference type="SMART" id="SM00653">
    <property type="entry name" value="eIF2B_5"/>
    <property type="match status" value="1"/>
</dbReference>
<dbReference type="Proteomes" id="UP001470230">
    <property type="component" value="Unassembled WGS sequence"/>
</dbReference>
<reference evidence="5 6" key="1">
    <citation type="submission" date="2024-04" db="EMBL/GenBank/DDBJ databases">
        <title>Tritrichomonas musculus Genome.</title>
        <authorList>
            <person name="Alves-Ferreira E."/>
            <person name="Grigg M."/>
            <person name="Lorenzi H."/>
            <person name="Galac M."/>
        </authorList>
    </citation>
    <scope>NUCLEOTIDE SEQUENCE [LARGE SCALE GENOMIC DNA]</scope>
    <source>
        <strain evidence="5 6">EAF2021</strain>
    </source>
</reference>
<accession>A0ABR2JTF0</accession>
<proteinExistence type="inferred from homology"/>
<keyword evidence="2 5" id="KW-0396">Initiation factor</keyword>
<gene>
    <name evidence="5" type="ORF">M9Y10_044708</name>
</gene>
<evidence type="ECO:0000256" key="1">
    <source>
        <dbReference type="ARBA" id="ARBA00010397"/>
    </source>
</evidence>
<dbReference type="SUPFAM" id="SSF75689">
    <property type="entry name" value="Zinc-binding domain of translation initiation factor 2 beta"/>
    <property type="match status" value="1"/>
</dbReference>
<organism evidence="5 6">
    <name type="scientific">Tritrichomonas musculus</name>
    <dbReference type="NCBI Taxonomy" id="1915356"/>
    <lineage>
        <taxon>Eukaryota</taxon>
        <taxon>Metamonada</taxon>
        <taxon>Parabasalia</taxon>
        <taxon>Tritrichomonadida</taxon>
        <taxon>Tritrichomonadidae</taxon>
        <taxon>Tritrichomonas</taxon>
    </lineage>
</organism>
<feature type="domain" description="Translation initiation factor IF2/IF5" evidence="4">
    <location>
        <begin position="63"/>
        <end position="171"/>
    </location>
</feature>
<dbReference type="PANTHER" id="PTHR23001">
    <property type="entry name" value="EUKARYOTIC TRANSLATION INITIATION FACTOR"/>
    <property type="match status" value="1"/>
</dbReference>
<keyword evidence="3" id="KW-0648">Protein biosynthesis</keyword>
<dbReference type="GO" id="GO:0003743">
    <property type="term" value="F:translation initiation factor activity"/>
    <property type="evidence" value="ECO:0007669"/>
    <property type="project" value="UniProtKB-KW"/>
</dbReference>
<name>A0ABR2JTF0_9EUKA</name>
<sequence length="191" mass="21873">MATPILGVFDPTVLKKKPRLRTKVMEQSRVTLSNDVNLYTYEEMLNNGFHQMQNQNVDASPNSRRIELPSIVISKKAKKTIFTNFLDVCKKLKRDPEHVKQYICTEQNTDASIDGAGGLVINGRLQQTQIEKYIVQYVHMYVKCPVCGSMDTKLEKNNRLLFIVCNQCTAQRSVSQIKAGVRMNMTKRSKR</sequence>
<comment type="caution">
    <text evidence="5">The sequence shown here is derived from an EMBL/GenBank/DDBJ whole genome shotgun (WGS) entry which is preliminary data.</text>
</comment>
<evidence type="ECO:0000313" key="5">
    <source>
        <dbReference type="EMBL" id="KAK8882068.1"/>
    </source>
</evidence>
<comment type="similarity">
    <text evidence="1">Belongs to the eIF-2-beta/eIF-5 family.</text>
</comment>
<evidence type="ECO:0000256" key="2">
    <source>
        <dbReference type="ARBA" id="ARBA00022540"/>
    </source>
</evidence>